<dbReference type="GO" id="GO:0007165">
    <property type="term" value="P:signal transduction"/>
    <property type="evidence" value="ECO:0007669"/>
    <property type="project" value="TreeGrafter"/>
</dbReference>
<dbReference type="InterPro" id="IPR001478">
    <property type="entry name" value="PDZ"/>
</dbReference>
<dbReference type="PROSITE" id="PS50106">
    <property type="entry name" value="PDZ"/>
    <property type="match status" value="1"/>
</dbReference>
<evidence type="ECO:0000313" key="9">
    <source>
        <dbReference type="Proteomes" id="UP000251835"/>
    </source>
</evidence>
<proteinExistence type="inferred from homology"/>
<dbReference type="Gene3D" id="3.30.750.44">
    <property type="match status" value="1"/>
</dbReference>
<keyword evidence="6" id="KW-0472">Membrane</keyword>
<dbReference type="RefSeq" id="WP_116495651.1">
    <property type="nucleotide sequence ID" value="NZ_QENZ01000003.1"/>
</dbReference>
<dbReference type="PANTHER" id="PTHR32060:SF30">
    <property type="entry name" value="CARBOXY-TERMINAL PROCESSING PROTEASE CTPA"/>
    <property type="match status" value="1"/>
</dbReference>
<gene>
    <name evidence="8" type="ORF">C7377_0392</name>
</gene>
<keyword evidence="2 5" id="KW-0645">Protease</keyword>
<keyword evidence="9" id="KW-1185">Reference proteome</keyword>
<accession>A0A7L4USU7</accession>
<dbReference type="InterPro" id="IPR036034">
    <property type="entry name" value="PDZ_sf"/>
</dbReference>
<evidence type="ECO:0000256" key="5">
    <source>
        <dbReference type="RuleBase" id="RU004404"/>
    </source>
</evidence>
<dbReference type="EMBL" id="QENZ01000003">
    <property type="protein sequence ID" value="PVX52094.1"/>
    <property type="molecule type" value="Genomic_DNA"/>
</dbReference>
<dbReference type="CDD" id="cd07560">
    <property type="entry name" value="Peptidase_S41_CPP"/>
    <property type="match status" value="1"/>
</dbReference>
<dbReference type="OrthoDB" id="9812068at2"/>
<feature type="transmembrane region" description="Helical" evidence="6">
    <location>
        <begin position="7"/>
        <end position="26"/>
    </location>
</feature>
<dbReference type="AlphaFoldDB" id="A0A7L4USU7"/>
<keyword evidence="6" id="KW-0812">Transmembrane</keyword>
<evidence type="ECO:0000313" key="8">
    <source>
        <dbReference type="EMBL" id="PVX52094.1"/>
    </source>
</evidence>
<dbReference type="GO" id="GO:0008236">
    <property type="term" value="F:serine-type peptidase activity"/>
    <property type="evidence" value="ECO:0007669"/>
    <property type="project" value="UniProtKB-KW"/>
</dbReference>
<dbReference type="InterPro" id="IPR029045">
    <property type="entry name" value="ClpP/crotonase-like_dom_sf"/>
</dbReference>
<dbReference type="SUPFAM" id="SSF50156">
    <property type="entry name" value="PDZ domain-like"/>
    <property type="match status" value="1"/>
</dbReference>
<dbReference type="Gene3D" id="2.30.42.10">
    <property type="match status" value="1"/>
</dbReference>
<evidence type="ECO:0000256" key="4">
    <source>
        <dbReference type="ARBA" id="ARBA00022825"/>
    </source>
</evidence>
<comment type="similarity">
    <text evidence="1 5">Belongs to the peptidase S41A family.</text>
</comment>
<comment type="caution">
    <text evidence="8">The sequence shown here is derived from an EMBL/GenBank/DDBJ whole genome shotgun (WGS) entry which is preliminary data.</text>
</comment>
<dbReference type="NCBIfam" id="TIGR00225">
    <property type="entry name" value="prc"/>
    <property type="match status" value="1"/>
</dbReference>
<dbReference type="GO" id="GO:0004175">
    <property type="term" value="F:endopeptidase activity"/>
    <property type="evidence" value="ECO:0007669"/>
    <property type="project" value="TreeGrafter"/>
</dbReference>
<dbReference type="SMART" id="SM00245">
    <property type="entry name" value="TSPc"/>
    <property type="match status" value="1"/>
</dbReference>
<dbReference type="Proteomes" id="UP000251835">
    <property type="component" value="Unassembled WGS sequence"/>
</dbReference>
<protein>
    <submittedName>
        <fullName evidence="8">Carboxyl-terminal processing protease</fullName>
    </submittedName>
</protein>
<keyword evidence="3 5" id="KW-0378">Hydrolase</keyword>
<evidence type="ECO:0000256" key="6">
    <source>
        <dbReference type="SAM" id="Phobius"/>
    </source>
</evidence>
<dbReference type="Pfam" id="PF03572">
    <property type="entry name" value="Peptidase_S41"/>
    <property type="match status" value="1"/>
</dbReference>
<evidence type="ECO:0000256" key="3">
    <source>
        <dbReference type="ARBA" id="ARBA00022801"/>
    </source>
</evidence>
<dbReference type="GO" id="GO:0006508">
    <property type="term" value="P:proteolysis"/>
    <property type="evidence" value="ECO:0007669"/>
    <property type="project" value="UniProtKB-KW"/>
</dbReference>
<keyword evidence="4 5" id="KW-0720">Serine protease</keyword>
<feature type="domain" description="PDZ" evidence="7">
    <location>
        <begin position="91"/>
        <end position="162"/>
    </location>
</feature>
<organism evidence="8 9">
    <name type="scientific">Balneicella halophila</name>
    <dbReference type="NCBI Taxonomy" id="1537566"/>
    <lineage>
        <taxon>Bacteria</taxon>
        <taxon>Pseudomonadati</taxon>
        <taxon>Bacteroidota</taxon>
        <taxon>Bacteroidia</taxon>
        <taxon>Bacteroidales</taxon>
        <taxon>Balneicellaceae</taxon>
        <taxon>Balneicella</taxon>
    </lineage>
</organism>
<evidence type="ECO:0000256" key="1">
    <source>
        <dbReference type="ARBA" id="ARBA00009179"/>
    </source>
</evidence>
<dbReference type="PANTHER" id="PTHR32060">
    <property type="entry name" value="TAIL-SPECIFIC PROTEASE"/>
    <property type="match status" value="1"/>
</dbReference>
<dbReference type="Pfam" id="PF13180">
    <property type="entry name" value="PDZ_2"/>
    <property type="match status" value="1"/>
</dbReference>
<dbReference type="SMART" id="SM00228">
    <property type="entry name" value="PDZ"/>
    <property type="match status" value="1"/>
</dbReference>
<dbReference type="SUPFAM" id="SSF52096">
    <property type="entry name" value="ClpP/crotonase"/>
    <property type="match status" value="1"/>
</dbReference>
<sequence length="544" mass="60922">MNTKTKIWLPLIIAIAILGGYALHYFTASPRKNYMVFPQKDEVSGKLNAILQRLDNSYYKPLAIDSIEEAVINDMLKGLDPHTAYISAEYMQQVREDMQGHFSGIGVQFIEYEDTVMVVRPIPGGPSERVGIMAGDRIVTVDGDTIAGRQDVSTDSIMKLLKGKAGTLVDLGIKKPTSDELKVVQVTRGDVNVSTIDVAYMLDEQTGYIKINQFGGQTYNEFLAALSELKDQHADRFIIDLRGNAGGLLDVCVGMVNEFLDKNDLIVYTKGYNTSRLDRRANGKGNFKDVPLVILIDSYSASASEIFAGAIQDHDRGIVVGRRSFGKGLVQEQVEYGDGSALRLTVAEYFTPSGRNIQKPFKMGDRDAYDQDLNDRWEHGEFAIADSIQFVDSLKYETDNGRTVYGGGGIMPDVFVPLDTTAYSTYFEELQRKAVVRDFAYYFTDHHRAELAALANYKAMAEYIENQNYMEQFVDYAVKKGVAKDAKGYEVSKKILANSVKALIVRNMIDNEGFYPIYHQNDEILKAGLKAFDKEYKELTTQLR</sequence>
<dbReference type="CDD" id="cd06782">
    <property type="entry name" value="cpPDZ_CPP-like"/>
    <property type="match status" value="1"/>
</dbReference>
<keyword evidence="6" id="KW-1133">Transmembrane helix</keyword>
<dbReference type="InterPro" id="IPR004447">
    <property type="entry name" value="Peptidase_S41A"/>
</dbReference>
<dbReference type="InterPro" id="IPR005151">
    <property type="entry name" value="Tail-specific_protease"/>
</dbReference>
<evidence type="ECO:0000259" key="7">
    <source>
        <dbReference type="PROSITE" id="PS50106"/>
    </source>
</evidence>
<dbReference type="GO" id="GO:0030288">
    <property type="term" value="C:outer membrane-bounded periplasmic space"/>
    <property type="evidence" value="ECO:0007669"/>
    <property type="project" value="TreeGrafter"/>
</dbReference>
<dbReference type="Gene3D" id="3.90.226.10">
    <property type="entry name" value="2-enoyl-CoA Hydratase, Chain A, domain 1"/>
    <property type="match status" value="1"/>
</dbReference>
<reference evidence="8 9" key="1">
    <citation type="submission" date="2018-05" db="EMBL/GenBank/DDBJ databases">
        <title>Genomic Encyclopedia of Type Strains, Phase IV (KMG-IV): sequencing the most valuable type-strain genomes for metagenomic binning, comparative biology and taxonomic classification.</title>
        <authorList>
            <person name="Goeker M."/>
        </authorList>
    </citation>
    <scope>NUCLEOTIDE SEQUENCE [LARGE SCALE GENOMIC DNA]</scope>
    <source>
        <strain evidence="8 9">DSM 28579</strain>
    </source>
</reference>
<name>A0A7L4USU7_BALHA</name>
<evidence type="ECO:0000256" key="2">
    <source>
        <dbReference type="ARBA" id="ARBA00022670"/>
    </source>
</evidence>